<dbReference type="GO" id="GO:0030686">
    <property type="term" value="C:90S preribosome"/>
    <property type="evidence" value="ECO:0007669"/>
    <property type="project" value="TreeGrafter"/>
</dbReference>
<evidence type="ECO:0000256" key="1">
    <source>
        <dbReference type="SAM" id="MobiDB-lite"/>
    </source>
</evidence>
<organism evidence="2 3">
    <name type="scientific">Exophiala mesophila</name>
    <name type="common">Black yeast-like fungus</name>
    <dbReference type="NCBI Taxonomy" id="212818"/>
    <lineage>
        <taxon>Eukaryota</taxon>
        <taxon>Fungi</taxon>
        <taxon>Dikarya</taxon>
        <taxon>Ascomycota</taxon>
        <taxon>Pezizomycotina</taxon>
        <taxon>Eurotiomycetes</taxon>
        <taxon>Chaetothyriomycetidae</taxon>
        <taxon>Chaetothyriales</taxon>
        <taxon>Herpotrichiellaceae</taxon>
        <taxon>Exophiala</taxon>
    </lineage>
</organism>
<dbReference type="STRING" id="212818.A0A0D1ZN45"/>
<dbReference type="Gene3D" id="3.40.50.300">
    <property type="entry name" value="P-loop containing nucleotide triphosphate hydrolases"/>
    <property type="match status" value="1"/>
</dbReference>
<protein>
    <submittedName>
        <fullName evidence="2">Uncharacterized protein</fullName>
    </submittedName>
</protein>
<sequence length="500" mass="56327">MSKQNKSVSKDLHNVAKRKRQDDHSDAEPRRRSKREKTTTASQPQRPKQIDTDDSVAGMDASILADHFANSVRNHFPDNSSIEHQDLYLPTRAFRDTTEFGPRHIASNLPSFLATFTKGGEEELSTCSPGLGPHTWIITSSGIRTADVARELRRFNREKSQVGKLIAKHMKLKDNIEYMQKTQVGIAISTPLRFKDLLDHGALKVDNVKRIVVDGSYQDEKMRTIFDLGELWRPLAELLNREEIKGNESCTGIEKSILNAYSFLCNNYNFSADKDEIILVGFSRGAFAVRCLAAFVTEIGLIRRRHLSLLAAVFQSWWQNKGRVAAKYRDAQISRAVRIKVLAEWDTVSALRSSRFAFVQGNVPSAVDNAFLAIALDETRTMFTPKLWTRQAPIVAGWERSQGTQHEHQQYARQRIEQYLFSGNHSDIGGGNAEAGLSNISLLWMISRIESVSQASFDKGTLIQSVLALPNSKYEVISKSRGNNPERLIMVHGPLLIDNF</sequence>
<dbReference type="RefSeq" id="XP_016219792.1">
    <property type="nucleotide sequence ID" value="XM_016374248.1"/>
</dbReference>
<feature type="region of interest" description="Disordered" evidence="1">
    <location>
        <begin position="1"/>
        <end position="54"/>
    </location>
</feature>
<dbReference type="OrthoDB" id="1929311at2759"/>
<name>A0A0D1ZN45_EXOME</name>
<evidence type="ECO:0000313" key="2">
    <source>
        <dbReference type="EMBL" id="KIV88218.1"/>
    </source>
</evidence>
<dbReference type="PANTHER" id="PTHR24030">
    <property type="entry name" value="PROTEIN CMSS1"/>
    <property type="match status" value="1"/>
</dbReference>
<dbReference type="InterPro" id="IPR027417">
    <property type="entry name" value="P-loop_NTPase"/>
</dbReference>
<proteinExistence type="predicted"/>
<dbReference type="InterPro" id="IPR032704">
    <property type="entry name" value="Cms1"/>
</dbReference>
<dbReference type="PANTHER" id="PTHR24030:SF0">
    <property type="entry name" value="PROTEIN CMSS1"/>
    <property type="match status" value="1"/>
</dbReference>
<dbReference type="EMBL" id="KN847526">
    <property type="protein sequence ID" value="KIV88218.1"/>
    <property type="molecule type" value="Genomic_DNA"/>
</dbReference>
<accession>A0A0D1ZN45</accession>
<dbReference type="Proteomes" id="UP000054302">
    <property type="component" value="Unassembled WGS sequence"/>
</dbReference>
<dbReference type="VEuPathDB" id="FungiDB:PV10_09135"/>
<dbReference type="HOGENOM" id="CLU_545157_0_0_1"/>
<dbReference type="AlphaFoldDB" id="A0A0D1ZN45"/>
<dbReference type="Pfam" id="PF14617">
    <property type="entry name" value="CMS1"/>
    <property type="match status" value="1"/>
</dbReference>
<dbReference type="GO" id="GO:0005634">
    <property type="term" value="C:nucleus"/>
    <property type="evidence" value="ECO:0007669"/>
    <property type="project" value="TreeGrafter"/>
</dbReference>
<dbReference type="GeneID" id="27326980"/>
<feature type="compositionally biased region" description="Basic and acidic residues" evidence="1">
    <location>
        <begin position="8"/>
        <end position="30"/>
    </location>
</feature>
<evidence type="ECO:0000313" key="3">
    <source>
        <dbReference type="Proteomes" id="UP000054302"/>
    </source>
</evidence>
<reference evidence="2 3" key="1">
    <citation type="submission" date="2015-01" db="EMBL/GenBank/DDBJ databases">
        <title>The Genome Sequence of Exophiala mesophila CBS40295.</title>
        <authorList>
            <consortium name="The Broad Institute Genomics Platform"/>
            <person name="Cuomo C."/>
            <person name="de Hoog S."/>
            <person name="Gorbushina A."/>
            <person name="Stielow B."/>
            <person name="Teixiera M."/>
            <person name="Abouelleil A."/>
            <person name="Chapman S.B."/>
            <person name="Priest M."/>
            <person name="Young S.K."/>
            <person name="Wortman J."/>
            <person name="Nusbaum C."/>
            <person name="Birren B."/>
        </authorList>
    </citation>
    <scope>NUCLEOTIDE SEQUENCE [LARGE SCALE GENOMIC DNA]</scope>
    <source>
        <strain evidence="2 3">CBS 40295</strain>
    </source>
</reference>
<gene>
    <name evidence="2" type="ORF">PV10_09135</name>
</gene>
<keyword evidence="3" id="KW-1185">Reference proteome</keyword>